<dbReference type="Pfam" id="PF03167">
    <property type="entry name" value="UDG"/>
    <property type="match status" value="1"/>
</dbReference>
<keyword evidence="7" id="KW-0227">DNA damage</keyword>
<evidence type="ECO:0000256" key="9">
    <source>
        <dbReference type="ARBA" id="ARBA00023004"/>
    </source>
</evidence>
<evidence type="ECO:0000256" key="4">
    <source>
        <dbReference type="ARBA" id="ARBA00019403"/>
    </source>
</evidence>
<evidence type="ECO:0000256" key="11">
    <source>
        <dbReference type="ARBA" id="ARBA00023204"/>
    </source>
</evidence>
<dbReference type="PANTHER" id="PTHR33693">
    <property type="entry name" value="TYPE-5 URACIL-DNA GLYCOSYLASE"/>
    <property type="match status" value="1"/>
</dbReference>
<dbReference type="EC" id="3.2.2.27" evidence="3"/>
<keyword evidence="10" id="KW-0411">Iron-sulfur</keyword>
<evidence type="ECO:0000259" key="13">
    <source>
        <dbReference type="SMART" id="SM00986"/>
    </source>
</evidence>
<accession>A0ABY1I3G2</accession>
<evidence type="ECO:0000256" key="7">
    <source>
        <dbReference type="ARBA" id="ARBA00022763"/>
    </source>
</evidence>
<dbReference type="InterPro" id="IPR051536">
    <property type="entry name" value="UDG_Type-4/5"/>
</dbReference>
<keyword evidence="8" id="KW-0378">Hydrolase</keyword>
<comment type="caution">
    <text evidence="14">The sequence shown here is derived from an EMBL/GenBank/DDBJ whole genome shotgun (WGS) entry which is preliminary data.</text>
</comment>
<dbReference type="SMART" id="SM00986">
    <property type="entry name" value="UDG"/>
    <property type="match status" value="1"/>
</dbReference>
<name>A0ABY1I3G2_9HYPH</name>
<organism evidence="14 15">
    <name type="scientific">Aureimonas altamirensis DSM 21988</name>
    <dbReference type="NCBI Taxonomy" id="1121026"/>
    <lineage>
        <taxon>Bacteria</taxon>
        <taxon>Pseudomonadati</taxon>
        <taxon>Pseudomonadota</taxon>
        <taxon>Alphaproteobacteria</taxon>
        <taxon>Hyphomicrobiales</taxon>
        <taxon>Aurantimonadaceae</taxon>
        <taxon>Aureimonas</taxon>
    </lineage>
</organism>
<dbReference type="EMBL" id="FQZC01000001">
    <property type="protein sequence ID" value="SHI52719.1"/>
    <property type="molecule type" value="Genomic_DNA"/>
</dbReference>
<dbReference type="Gene3D" id="3.40.470.10">
    <property type="entry name" value="Uracil-DNA glycosylase-like domain"/>
    <property type="match status" value="1"/>
</dbReference>
<keyword evidence="15" id="KW-1185">Reference proteome</keyword>
<evidence type="ECO:0000256" key="1">
    <source>
        <dbReference type="ARBA" id="ARBA00001400"/>
    </source>
</evidence>
<evidence type="ECO:0000313" key="14">
    <source>
        <dbReference type="EMBL" id="SHI52719.1"/>
    </source>
</evidence>
<comment type="catalytic activity">
    <reaction evidence="1">
        <text>Hydrolyzes single-stranded DNA or mismatched double-stranded DNA and polynucleotides, releasing free uracil.</text>
        <dbReference type="EC" id="3.2.2.27"/>
    </reaction>
</comment>
<feature type="region of interest" description="Disordered" evidence="12">
    <location>
        <begin position="43"/>
        <end position="67"/>
    </location>
</feature>
<evidence type="ECO:0000256" key="8">
    <source>
        <dbReference type="ARBA" id="ARBA00022801"/>
    </source>
</evidence>
<dbReference type="RefSeq" id="WP_060600553.1">
    <property type="nucleotide sequence ID" value="NZ_FQZC01000001.1"/>
</dbReference>
<evidence type="ECO:0000256" key="10">
    <source>
        <dbReference type="ARBA" id="ARBA00023014"/>
    </source>
</evidence>
<dbReference type="InterPro" id="IPR005273">
    <property type="entry name" value="Ura-DNA_glyco_family4"/>
</dbReference>
<keyword evidence="5" id="KW-0004">4Fe-4S</keyword>
<protein>
    <recommendedName>
        <fullName evidence="4">Type-4 uracil-DNA glycosylase</fullName>
        <ecNumber evidence="3">3.2.2.27</ecNumber>
    </recommendedName>
</protein>
<dbReference type="InterPro" id="IPR036895">
    <property type="entry name" value="Uracil-DNA_glycosylase-like_sf"/>
</dbReference>
<gene>
    <name evidence="14" type="ORF">SAMN02745911_0425</name>
</gene>
<dbReference type="CDD" id="cd10030">
    <property type="entry name" value="UDG-F4_TTUDGA_SPO1dp_like"/>
    <property type="match status" value="1"/>
</dbReference>
<evidence type="ECO:0000256" key="3">
    <source>
        <dbReference type="ARBA" id="ARBA00012030"/>
    </source>
</evidence>
<evidence type="ECO:0000256" key="2">
    <source>
        <dbReference type="ARBA" id="ARBA00006521"/>
    </source>
</evidence>
<dbReference type="Proteomes" id="UP000184290">
    <property type="component" value="Unassembled WGS sequence"/>
</dbReference>
<dbReference type="InterPro" id="IPR005122">
    <property type="entry name" value="Uracil-DNA_glycosylase-like"/>
</dbReference>
<evidence type="ECO:0000256" key="12">
    <source>
        <dbReference type="SAM" id="MobiDB-lite"/>
    </source>
</evidence>
<keyword evidence="9" id="KW-0408">Iron</keyword>
<evidence type="ECO:0000256" key="5">
    <source>
        <dbReference type="ARBA" id="ARBA00022485"/>
    </source>
</evidence>
<keyword evidence="11" id="KW-0234">DNA repair</keyword>
<sequence length="293" mass="31268">MTIFEPATPIPSAALAALLRWYDMVGVDGFVGETARNRFEETAVENAARKATTRPPQTRSVAAPAAPPPVEAQARQATPAAIPAWTVPVPGTVAADDARDMARHAASLADLQAAYAAFEGCALKATAKSLVFGNGAENASLMLIGEAPGREEDIAGEPFVGRSGQLLNRMLAAIGVERTDVRVTNIIAWRPPGNRSPTPAETEMCLPFVLRQIELVAPKVVVCLGSPSAKAILSSNDGIMKLRGRWNELSLPGLPAPIQATALLHPAYLLRQPAQKRLAWRDLLAVKDRLHRD</sequence>
<dbReference type="NCBIfam" id="TIGR00758">
    <property type="entry name" value="UDG_fam4"/>
    <property type="match status" value="1"/>
</dbReference>
<dbReference type="SMART" id="SM00987">
    <property type="entry name" value="UreE_C"/>
    <property type="match status" value="1"/>
</dbReference>
<comment type="similarity">
    <text evidence="2">Belongs to the uracil-DNA glycosylase (UDG) superfamily. Type 4 (UDGa) family.</text>
</comment>
<reference evidence="14 15" key="1">
    <citation type="submission" date="2016-11" db="EMBL/GenBank/DDBJ databases">
        <authorList>
            <person name="Varghese N."/>
            <person name="Submissions S."/>
        </authorList>
    </citation>
    <scope>NUCLEOTIDE SEQUENCE [LARGE SCALE GENOMIC DNA]</scope>
    <source>
        <strain evidence="14 15">DSM 21988</strain>
    </source>
</reference>
<proteinExistence type="inferred from homology"/>
<feature type="domain" description="Uracil-DNA glycosylase-like" evidence="13">
    <location>
        <begin position="132"/>
        <end position="284"/>
    </location>
</feature>
<evidence type="ECO:0000256" key="6">
    <source>
        <dbReference type="ARBA" id="ARBA00022723"/>
    </source>
</evidence>
<keyword evidence="6" id="KW-0479">Metal-binding</keyword>
<dbReference type="PANTHER" id="PTHR33693:SF1">
    <property type="entry name" value="TYPE-4 URACIL-DNA GLYCOSYLASE"/>
    <property type="match status" value="1"/>
</dbReference>
<evidence type="ECO:0000313" key="15">
    <source>
        <dbReference type="Proteomes" id="UP000184290"/>
    </source>
</evidence>
<dbReference type="SUPFAM" id="SSF52141">
    <property type="entry name" value="Uracil-DNA glycosylase-like"/>
    <property type="match status" value="1"/>
</dbReference>